<protein>
    <submittedName>
        <fullName evidence="1">Uncharacterized protein</fullName>
    </submittedName>
</protein>
<comment type="caution">
    <text evidence="1">The sequence shown here is derived from an EMBL/GenBank/DDBJ whole genome shotgun (WGS) entry which is preliminary data.</text>
</comment>
<evidence type="ECO:0000313" key="1">
    <source>
        <dbReference type="EMBL" id="MPN06719.1"/>
    </source>
</evidence>
<dbReference type="EMBL" id="VSSQ01052651">
    <property type="protein sequence ID" value="MPN06719.1"/>
    <property type="molecule type" value="Genomic_DNA"/>
</dbReference>
<dbReference type="AlphaFoldDB" id="A0A645EZV5"/>
<accession>A0A645EZV5</accession>
<organism evidence="1">
    <name type="scientific">bioreactor metagenome</name>
    <dbReference type="NCBI Taxonomy" id="1076179"/>
    <lineage>
        <taxon>unclassified sequences</taxon>
        <taxon>metagenomes</taxon>
        <taxon>ecological metagenomes</taxon>
    </lineage>
</organism>
<name>A0A645EZV5_9ZZZZ</name>
<sequence>MTDNEDCAAGTVLFQLLFQTILLSCINPIKLFDFRQAQTVPKEAGRLFCAGSRAGPDCHPIVFFCFLIERRYQAVEIADPFFGQRPVHIIYARAACLRFRVPDQNNIHFPLTPIGRSAYALA</sequence>
<proteinExistence type="predicted"/>
<reference evidence="1" key="1">
    <citation type="submission" date="2019-08" db="EMBL/GenBank/DDBJ databases">
        <authorList>
            <person name="Kucharzyk K."/>
            <person name="Murdoch R.W."/>
            <person name="Higgins S."/>
            <person name="Loffler F."/>
        </authorList>
    </citation>
    <scope>NUCLEOTIDE SEQUENCE</scope>
</reference>
<gene>
    <name evidence="1" type="ORF">SDC9_153975</name>
</gene>